<dbReference type="InterPro" id="IPR036508">
    <property type="entry name" value="Chitin-bd_dom_sf"/>
</dbReference>
<evidence type="ECO:0000256" key="5">
    <source>
        <dbReference type="ARBA" id="ARBA00023180"/>
    </source>
</evidence>
<dbReference type="Gene3D" id="2.170.140.10">
    <property type="entry name" value="Chitin binding domain"/>
    <property type="match status" value="3"/>
</dbReference>
<dbReference type="PROSITE" id="PS50940">
    <property type="entry name" value="CHIT_BIND_II"/>
    <property type="match status" value="2"/>
</dbReference>
<keyword evidence="1" id="KW-0147">Chitin-binding</keyword>
<dbReference type="PANTHER" id="PTHR23301:SF0">
    <property type="entry name" value="CHITIN-BINDING TYPE-2 DOMAIN-CONTAINING PROTEIN-RELATED"/>
    <property type="match status" value="1"/>
</dbReference>
<evidence type="ECO:0000313" key="9">
    <source>
        <dbReference type="Proteomes" id="UP000828390"/>
    </source>
</evidence>
<dbReference type="SMART" id="SM00494">
    <property type="entry name" value="ChtBD2"/>
    <property type="match status" value="3"/>
</dbReference>
<dbReference type="SUPFAM" id="SSF57625">
    <property type="entry name" value="Invertebrate chitin-binding proteins"/>
    <property type="match status" value="3"/>
</dbReference>
<feature type="domain" description="Chitin-binding type-2" evidence="7">
    <location>
        <begin position="54"/>
        <end position="113"/>
    </location>
</feature>
<dbReference type="Proteomes" id="UP000828390">
    <property type="component" value="Unassembled WGS sequence"/>
</dbReference>
<reference evidence="8" key="1">
    <citation type="journal article" date="2019" name="bioRxiv">
        <title>The Genome of the Zebra Mussel, Dreissena polymorpha: A Resource for Invasive Species Research.</title>
        <authorList>
            <person name="McCartney M.A."/>
            <person name="Auch B."/>
            <person name="Kono T."/>
            <person name="Mallez S."/>
            <person name="Zhang Y."/>
            <person name="Obille A."/>
            <person name="Becker A."/>
            <person name="Abrahante J.E."/>
            <person name="Garbe J."/>
            <person name="Badalamenti J.P."/>
            <person name="Herman A."/>
            <person name="Mangelson H."/>
            <person name="Liachko I."/>
            <person name="Sullivan S."/>
            <person name="Sone E.D."/>
            <person name="Koren S."/>
            <person name="Silverstein K.A.T."/>
            <person name="Beckman K.B."/>
            <person name="Gohl D.M."/>
        </authorList>
    </citation>
    <scope>NUCLEOTIDE SEQUENCE</scope>
    <source>
        <strain evidence="8">Duluth1</strain>
        <tissue evidence="8">Whole animal</tissue>
    </source>
</reference>
<evidence type="ECO:0000256" key="6">
    <source>
        <dbReference type="SAM" id="SignalP"/>
    </source>
</evidence>
<evidence type="ECO:0000256" key="2">
    <source>
        <dbReference type="ARBA" id="ARBA00022729"/>
    </source>
</evidence>
<dbReference type="EMBL" id="JAIWYP010000005">
    <property type="protein sequence ID" value="KAH3820377.1"/>
    <property type="molecule type" value="Genomic_DNA"/>
</dbReference>
<gene>
    <name evidence="8" type="ORF">DPMN_122123</name>
</gene>
<keyword evidence="9" id="KW-1185">Reference proteome</keyword>
<keyword evidence="5" id="KW-0325">Glycoprotein</keyword>
<dbReference type="PANTHER" id="PTHR23301">
    <property type="entry name" value="CHITIN BINDING PERITROPHIN-A"/>
    <property type="match status" value="1"/>
</dbReference>
<dbReference type="AlphaFoldDB" id="A0A9D4GP24"/>
<name>A0A9D4GP24_DREPO</name>
<keyword evidence="3" id="KW-0677">Repeat</keyword>
<evidence type="ECO:0000313" key="8">
    <source>
        <dbReference type="EMBL" id="KAH3820377.1"/>
    </source>
</evidence>
<evidence type="ECO:0000256" key="1">
    <source>
        <dbReference type="ARBA" id="ARBA00022669"/>
    </source>
</evidence>
<dbReference type="InterPro" id="IPR002557">
    <property type="entry name" value="Chitin-bd_dom"/>
</dbReference>
<accession>A0A9D4GP24</accession>
<dbReference type="Pfam" id="PF01607">
    <property type="entry name" value="CBM_14"/>
    <property type="match status" value="3"/>
</dbReference>
<feature type="signal peptide" evidence="6">
    <location>
        <begin position="1"/>
        <end position="19"/>
    </location>
</feature>
<feature type="chain" id="PRO_5039155065" description="Chitin-binding type-2 domain-containing protein" evidence="6">
    <location>
        <begin position="20"/>
        <end position="267"/>
    </location>
</feature>
<dbReference type="InterPro" id="IPR051940">
    <property type="entry name" value="Chitin_bind-dev_reg"/>
</dbReference>
<evidence type="ECO:0000256" key="4">
    <source>
        <dbReference type="ARBA" id="ARBA00023157"/>
    </source>
</evidence>
<reference evidence="8" key="2">
    <citation type="submission" date="2020-11" db="EMBL/GenBank/DDBJ databases">
        <authorList>
            <person name="McCartney M.A."/>
            <person name="Auch B."/>
            <person name="Kono T."/>
            <person name="Mallez S."/>
            <person name="Becker A."/>
            <person name="Gohl D.M."/>
            <person name="Silverstein K.A.T."/>
            <person name="Koren S."/>
            <person name="Bechman K.B."/>
            <person name="Herman A."/>
            <person name="Abrahante J.E."/>
            <person name="Garbe J."/>
        </authorList>
    </citation>
    <scope>NUCLEOTIDE SEQUENCE</scope>
    <source>
        <strain evidence="8">Duluth1</strain>
        <tissue evidence="8">Whole animal</tissue>
    </source>
</reference>
<organism evidence="8 9">
    <name type="scientific">Dreissena polymorpha</name>
    <name type="common">Zebra mussel</name>
    <name type="synonym">Mytilus polymorpha</name>
    <dbReference type="NCBI Taxonomy" id="45954"/>
    <lineage>
        <taxon>Eukaryota</taxon>
        <taxon>Metazoa</taxon>
        <taxon>Spiralia</taxon>
        <taxon>Lophotrochozoa</taxon>
        <taxon>Mollusca</taxon>
        <taxon>Bivalvia</taxon>
        <taxon>Autobranchia</taxon>
        <taxon>Heteroconchia</taxon>
        <taxon>Euheterodonta</taxon>
        <taxon>Imparidentia</taxon>
        <taxon>Neoheterodontei</taxon>
        <taxon>Myida</taxon>
        <taxon>Dreissenoidea</taxon>
        <taxon>Dreissenidae</taxon>
        <taxon>Dreissena</taxon>
    </lineage>
</organism>
<dbReference type="GO" id="GO:0008061">
    <property type="term" value="F:chitin binding"/>
    <property type="evidence" value="ECO:0007669"/>
    <property type="project" value="UniProtKB-KW"/>
</dbReference>
<protein>
    <recommendedName>
        <fullName evidence="7">Chitin-binding type-2 domain-containing protein</fullName>
    </recommendedName>
</protein>
<proteinExistence type="predicted"/>
<evidence type="ECO:0000256" key="3">
    <source>
        <dbReference type="ARBA" id="ARBA00022737"/>
    </source>
</evidence>
<keyword evidence="4" id="KW-1015">Disulfide bond</keyword>
<dbReference type="GO" id="GO:0005576">
    <property type="term" value="C:extracellular region"/>
    <property type="evidence" value="ECO:0007669"/>
    <property type="project" value="InterPro"/>
</dbReference>
<sequence length="267" mass="28878">MKIFQCLAITSVLVGLSISATVPKQEGEPAEQSNRAIVLPGSPLRNACQWQVNNNPCVNNQLQQLNFPHPTDSGKFIQCGMYERMFIVQCPAGEVYEQATATCVQPQIINNPQVVNLVSGSVSVCSVQNLQSGRIFFAVPGDSRQFIQCDQNGQARYLSCPGQLTWDQSRQSCVVYANGGAVANPASISGYLTGNSPCTAQAIAANTLFFSHPDPTKFIQCDLNGNAFVQRCPSGLVWNQYLETCASQLATFTLAGQSQLLYPNNQG</sequence>
<feature type="domain" description="Chitin-binding type-2" evidence="7">
    <location>
        <begin position="122"/>
        <end position="173"/>
    </location>
</feature>
<keyword evidence="2 6" id="KW-0732">Signal</keyword>
<evidence type="ECO:0000259" key="7">
    <source>
        <dbReference type="PROSITE" id="PS50940"/>
    </source>
</evidence>
<comment type="caution">
    <text evidence="8">The sequence shown here is derived from an EMBL/GenBank/DDBJ whole genome shotgun (WGS) entry which is preliminary data.</text>
</comment>